<name>A0A226WTG0_CABSO</name>
<dbReference type="Gene3D" id="1.25.40.10">
    <property type="entry name" value="Tetratricopeptide repeat domain"/>
    <property type="match status" value="1"/>
</dbReference>
<accession>A0A226WTG0</accession>
<proteinExistence type="predicted"/>
<comment type="caution">
    <text evidence="2">The sequence shown here is derived from an EMBL/GenBank/DDBJ whole genome shotgun (WGS) entry which is preliminary data.</text>
</comment>
<keyword evidence="1" id="KW-0732">Signal</keyword>
<evidence type="ECO:0000256" key="1">
    <source>
        <dbReference type="SAM" id="SignalP"/>
    </source>
</evidence>
<dbReference type="AlphaFoldDB" id="A0A226WTG0"/>
<gene>
    <name evidence="2" type="ORF">BSU04_31675</name>
</gene>
<sequence>MTISCIRAFCRLLTVAAIVSLNNGALAQIHLESHGDNSPNTVNIISRVNPKQLVPQIRAEIRRFDSSKDQSLHKIAGDFDNGDLASALADAQKASEQARGDSARLASLQFVSGQALLLSNMPGPALQAFQAAMLLAPTECQYRSWTALLLASSGRTNEAYSALAPASPIVEQCEKAGGDVVQAMIHFARAIVATDQRDEQGSIAEMDATDTSLKRLLAHSTVDTEFYGVVLSCEFSRAKQTWWESGTQLRWPDAELRCQQAGRQAELKYPGAATLANFEGSNWDDIRDAQRRTGRVDRLTAQITNRSATGTIKRFGIDDMQRLVILGSLHLERGFEKLWSTHDANGALSDYRQSFELLSSPASVFIPDAVKAYANLGFKMTHAEQLTGKAIIPDSTHAFGAWLSLLGTSSTEVDTPEVCDSLLWAFALSKKLNSDAAPNLDKKLNSCRFVYQKGSLQELEFQAQLSEMQSDSSVLSKDYVNATEKLDVAIAARRALQGFPYGSRSDDQLSTDLTNRSRLRYAVGKVDLAIQDVTDVIALSRSHDDKRHLGESLRILASETGFGTGDTAKALNLIEQSITLNTAEYRSPDHADMSCYYLRDLGMALQVKTALFEKEHDWEKARSTVQLLLDKTLVNTFSCHELLFDGDKSDETPVKNELYAQIVDAGWAQKILAAIATGTGERSAETTRLLSLADKQRDELHTTAESWPLVSVLRDN</sequence>
<evidence type="ECO:0000313" key="2">
    <source>
        <dbReference type="EMBL" id="OXC74474.1"/>
    </source>
</evidence>
<feature type="chain" id="PRO_5012804988" evidence="1">
    <location>
        <begin position="28"/>
        <end position="716"/>
    </location>
</feature>
<dbReference type="Proteomes" id="UP000214720">
    <property type="component" value="Unassembled WGS sequence"/>
</dbReference>
<dbReference type="InterPro" id="IPR011990">
    <property type="entry name" value="TPR-like_helical_dom_sf"/>
</dbReference>
<evidence type="ECO:0000313" key="3">
    <source>
        <dbReference type="Proteomes" id="UP000214720"/>
    </source>
</evidence>
<reference evidence="3" key="1">
    <citation type="submission" date="2017-01" db="EMBL/GenBank/DDBJ databases">
        <title>Genome Analysis of Deinococcus marmoris KOPRI26562.</title>
        <authorList>
            <person name="Kim J.H."/>
            <person name="Oh H.-M."/>
        </authorList>
    </citation>
    <scope>NUCLEOTIDE SEQUENCE [LARGE SCALE GENOMIC DNA]</scope>
    <source>
        <strain evidence="3">PAMC 26633</strain>
    </source>
</reference>
<organism evidence="2 3">
    <name type="scientific">Caballeronia sordidicola</name>
    <name type="common">Burkholderia sordidicola</name>
    <dbReference type="NCBI Taxonomy" id="196367"/>
    <lineage>
        <taxon>Bacteria</taxon>
        <taxon>Pseudomonadati</taxon>
        <taxon>Pseudomonadota</taxon>
        <taxon>Betaproteobacteria</taxon>
        <taxon>Burkholderiales</taxon>
        <taxon>Burkholderiaceae</taxon>
        <taxon>Caballeronia</taxon>
    </lineage>
</organism>
<dbReference type="EMBL" id="MTHB01000210">
    <property type="protein sequence ID" value="OXC74474.1"/>
    <property type="molecule type" value="Genomic_DNA"/>
</dbReference>
<protein>
    <submittedName>
        <fullName evidence="2">Uncharacterized protein</fullName>
    </submittedName>
</protein>
<feature type="signal peptide" evidence="1">
    <location>
        <begin position="1"/>
        <end position="27"/>
    </location>
</feature>
<dbReference type="SUPFAM" id="SSF48452">
    <property type="entry name" value="TPR-like"/>
    <property type="match status" value="1"/>
</dbReference>